<reference evidence="1 2" key="1">
    <citation type="journal article" date="1998" name="DNA Res.">
        <title>Complete sequence and gene organization of the genome of a hyper-thermophilic archaebacterium, Pyrococcus horikoshii OT3.</title>
        <authorList>
            <person name="Kawarabayasi Y."/>
            <person name="Sawada M."/>
            <person name="Horikawa H."/>
            <person name="Haikawa Y."/>
            <person name="Hino Y."/>
            <person name="Yamamoto S."/>
            <person name="Sekine M."/>
            <person name="Baba S."/>
            <person name="Kosugi H."/>
            <person name="Hosoyama A."/>
            <person name="Nagai Y."/>
            <person name="Sakai M."/>
            <person name="Ogura K."/>
            <person name="Otuka R."/>
            <person name="Nakazawa H."/>
            <person name="Takamiya M."/>
            <person name="Ohfuku Y."/>
            <person name="Funahashi T."/>
            <person name="Tanaka T."/>
            <person name="Kudoh Y."/>
            <person name="Yamazaki J."/>
            <person name="Kushida N."/>
            <person name="Oguchi A."/>
            <person name="Aoki K."/>
            <person name="Nakamura Y."/>
            <person name="Robb T.F."/>
            <person name="Horikoshi K."/>
            <person name="Masuchi Y."/>
            <person name="Shizuya H."/>
            <person name="Kikuchi H."/>
        </authorList>
    </citation>
    <scope>NUCLEOTIDE SEQUENCE [LARGE SCALE GENOMIC DNA]</scope>
    <source>
        <strain evidence="2">ATCC 700860 / DSM 12428 / JCM 9974 / NBRC 100139 / OT-3</strain>
    </source>
</reference>
<proteinExistence type="predicted"/>
<evidence type="ECO:0000313" key="2">
    <source>
        <dbReference type="Proteomes" id="UP000000752"/>
    </source>
</evidence>
<dbReference type="EnsemblBacteria" id="BAA29468">
    <property type="protein sequence ID" value="BAA29468"/>
    <property type="gene ID" value="BAA29468"/>
</dbReference>
<accession>O58130</accession>
<sequence length="132" mass="15031">MTPLLVIASLNLTILPLYMNSAIKLLPTLNLSFSITSPMYLSSEGLKGMPSRMTLPFLTLMLLKCLNTSHTYTKSLMKYFEGSSISIICPFLHSRRFTLLRYLNRSSVIRGLLIRDDISSKMFNIEFISHHP</sequence>
<evidence type="ECO:0000313" key="1">
    <source>
        <dbReference type="EMBL" id="BAA29468.1"/>
    </source>
</evidence>
<organism evidence="1 2">
    <name type="scientific">Pyrococcus horikoshii (strain ATCC 700860 / DSM 12428 / JCM 9974 / NBRC 100139 / OT-3)</name>
    <dbReference type="NCBI Taxonomy" id="70601"/>
    <lineage>
        <taxon>Archaea</taxon>
        <taxon>Methanobacteriati</taxon>
        <taxon>Methanobacteriota</taxon>
        <taxon>Thermococci</taxon>
        <taxon>Thermococcales</taxon>
        <taxon>Thermococcaceae</taxon>
        <taxon>Pyrococcus</taxon>
    </lineage>
</organism>
<dbReference type="PIR" id="G71147">
    <property type="entry name" value="G71147"/>
</dbReference>
<dbReference type="KEGG" id="pho:PH0393"/>
<dbReference type="EMBL" id="BA000001">
    <property type="protein sequence ID" value="BAA29468.1"/>
    <property type="molecule type" value="Genomic_DNA"/>
</dbReference>
<name>O58130_PYRHO</name>
<dbReference type="Proteomes" id="UP000000752">
    <property type="component" value="Chromosome"/>
</dbReference>
<gene>
    <name evidence="1" type="ordered locus">PH0393</name>
</gene>
<keyword evidence="2" id="KW-1185">Reference proteome</keyword>
<dbReference type="AlphaFoldDB" id="O58130"/>
<protein>
    <submittedName>
        <fullName evidence="1">Uncharacterized protein</fullName>
    </submittedName>
</protein>